<evidence type="ECO:0000259" key="5">
    <source>
        <dbReference type="Pfam" id="PF16344"/>
    </source>
</evidence>
<evidence type="ECO:0000313" key="7">
    <source>
        <dbReference type="Proteomes" id="UP000008461"/>
    </source>
</evidence>
<dbReference type="STRING" id="760192.Halhy_1559"/>
<evidence type="ECO:0000256" key="3">
    <source>
        <dbReference type="ARBA" id="ARBA00023237"/>
    </source>
</evidence>
<dbReference type="InterPro" id="IPR032508">
    <property type="entry name" value="FecR_C"/>
</dbReference>
<dbReference type="GO" id="GO:0009279">
    <property type="term" value="C:cell outer membrane"/>
    <property type="evidence" value="ECO:0007669"/>
    <property type="project" value="UniProtKB-SubCell"/>
</dbReference>
<evidence type="ECO:0000256" key="1">
    <source>
        <dbReference type="ARBA" id="ARBA00004442"/>
    </source>
</evidence>
<reference evidence="6 7" key="1">
    <citation type="journal article" date="2011" name="Stand. Genomic Sci.">
        <title>Complete genome sequence of Haliscomenobacter hydrossis type strain (O).</title>
        <authorList>
            <consortium name="US DOE Joint Genome Institute (JGI-PGF)"/>
            <person name="Daligault H."/>
            <person name="Lapidus A."/>
            <person name="Zeytun A."/>
            <person name="Nolan M."/>
            <person name="Lucas S."/>
            <person name="Del Rio T.G."/>
            <person name="Tice H."/>
            <person name="Cheng J.F."/>
            <person name="Tapia R."/>
            <person name="Han C."/>
            <person name="Goodwin L."/>
            <person name="Pitluck S."/>
            <person name="Liolios K."/>
            <person name="Pagani I."/>
            <person name="Ivanova N."/>
            <person name="Huntemann M."/>
            <person name="Mavromatis K."/>
            <person name="Mikhailova N."/>
            <person name="Pati A."/>
            <person name="Chen A."/>
            <person name="Palaniappan K."/>
            <person name="Land M."/>
            <person name="Hauser L."/>
            <person name="Brambilla E.M."/>
            <person name="Rohde M."/>
            <person name="Verbarg S."/>
            <person name="Goker M."/>
            <person name="Bristow J."/>
            <person name="Eisen J.A."/>
            <person name="Markowitz V."/>
            <person name="Hugenholtz P."/>
            <person name="Kyrpides N.C."/>
            <person name="Klenk H.P."/>
            <person name="Woyke T."/>
        </authorList>
    </citation>
    <scope>NUCLEOTIDE SEQUENCE [LARGE SCALE GENOMIC DNA]</scope>
    <source>
        <strain evidence="7">ATCC 27775 / DSM 1100 / LMG 10767 / O</strain>
    </source>
</reference>
<dbReference type="RefSeq" id="WP_013764005.1">
    <property type="nucleotide sequence ID" value="NC_015510.1"/>
</dbReference>
<dbReference type="HOGENOM" id="CLU_016599_0_0_10"/>
<name>F4KZI1_HALH1</name>
<dbReference type="KEGG" id="hhy:Halhy_1559"/>
<dbReference type="Pfam" id="PF16344">
    <property type="entry name" value="FecR_C"/>
    <property type="match status" value="1"/>
</dbReference>
<gene>
    <name evidence="6" type="ordered locus">Halhy_1559</name>
</gene>
<accession>F4KZI1</accession>
<evidence type="ECO:0000313" key="6">
    <source>
        <dbReference type="EMBL" id="AEE49451.1"/>
    </source>
</evidence>
<dbReference type="Gene3D" id="2.40.170.20">
    <property type="entry name" value="TonB-dependent receptor, beta-barrel domain"/>
    <property type="match status" value="1"/>
</dbReference>
<feature type="domain" description="Protein FecR C-terminal" evidence="5">
    <location>
        <begin position="31"/>
        <end position="91"/>
    </location>
</feature>
<keyword evidence="3" id="KW-0998">Cell outer membrane</keyword>
<dbReference type="SUPFAM" id="SSF56935">
    <property type="entry name" value="Porins"/>
    <property type="match status" value="1"/>
</dbReference>
<evidence type="ECO:0000256" key="2">
    <source>
        <dbReference type="ARBA" id="ARBA00023136"/>
    </source>
</evidence>
<proteinExistence type="predicted"/>
<sequence>MSIKPLVVWLVFSFFSCQLMGQSAYAINEKFQNTSLEKAFEVLAKKYNIKFSYENLAVADIRISKRINAKDLSTALSQLLDGLFLEYQITGTGQVLVRKALREENFTISEVKVKVPRKVKGVLIDAWTLTPLAFGHILCGQGEGAVSDELGNFELTLEDGSASTEIAAQYLGYQTRKTWIDPGADPLDLKIRLTPKIEQLKGMTVTARLPLMSNKFQEDAVVVRGQGLQRLPAFVNGADLFRSLQYLPGVSAHDDLSADLSIRGGSGDENLIILDGITLYNVTHYFGIFSLVNPQMVDEVKVYKNAFPAEYGGRTSAVVDIRSHQRTGETKTQAIVDFNLITSSALLDVPIGKQIRVMAAGRITNQNLANNKLFNLLQAEVDAARIPPTRPGGGAAKVLQEVVSQQPELRFFDANIKASWRPSARFSADLSYFSGEDNYAFAYNRQSGQLIFNRREIVNEVYDESADWYNQGLGLQLQQKWSARFSSHLNVAFSEYGMDRDFAQNAVLQVGPNRRTIFDFSNQHTNHIEGWDVNWKNEWRFSPSQRLVFGLENVANQANLLIRNEKSTQLNLDNQATQQSLYGEYQADLLDSSINFSFGLRGTRYLANNYLSPRIGLFAKVSDDFRLKASWSIYQQFLYQFYHEDRYGRTYPYWVLARDDRSFPVMNAHNFMIGGNYRRQGFEFDAEFYLKNTNNIVEHAQVLVSLPNDSTAINFRPFVGSGKTVGLDLLLKKSFKHYEAWIAYTLSKSTQRFPKISRGQAFPAPNDRRHQLKWVNQYNWKKFDFSLAYVYASGRPFTDLSKLTDNPSSRELLSPDSRISYLEDYHRVDFATTYAFKIGKTNIQANLSFFNLLDRKNVKYRQYIYSYVPSNPRNGQTAVQSTVQGLELQSLDFTTSVGVVVKF</sequence>
<keyword evidence="6" id="KW-0675">Receptor</keyword>
<feature type="domain" description="TonB-dependent receptor plug" evidence="4">
    <location>
        <begin position="238"/>
        <end position="317"/>
    </location>
</feature>
<dbReference type="EMBL" id="CP002691">
    <property type="protein sequence ID" value="AEE49451.1"/>
    <property type="molecule type" value="Genomic_DNA"/>
</dbReference>
<dbReference type="OrthoDB" id="1111684at2"/>
<dbReference type="PROSITE" id="PS51257">
    <property type="entry name" value="PROKAR_LIPOPROTEIN"/>
    <property type="match status" value="1"/>
</dbReference>
<reference key="2">
    <citation type="submission" date="2011-04" db="EMBL/GenBank/DDBJ databases">
        <title>Complete sequence of chromosome of Haliscomenobacter hydrossis DSM 1100.</title>
        <authorList>
            <consortium name="US DOE Joint Genome Institute (JGI-PGF)"/>
            <person name="Lucas S."/>
            <person name="Han J."/>
            <person name="Lapidus A."/>
            <person name="Bruce D."/>
            <person name="Goodwin L."/>
            <person name="Pitluck S."/>
            <person name="Peters L."/>
            <person name="Kyrpides N."/>
            <person name="Mavromatis K."/>
            <person name="Ivanova N."/>
            <person name="Ovchinnikova G."/>
            <person name="Pagani I."/>
            <person name="Daligault H."/>
            <person name="Detter J.C."/>
            <person name="Han C."/>
            <person name="Land M."/>
            <person name="Hauser L."/>
            <person name="Markowitz V."/>
            <person name="Cheng J.-F."/>
            <person name="Hugenholtz P."/>
            <person name="Woyke T."/>
            <person name="Wu D."/>
            <person name="Verbarg S."/>
            <person name="Frueling A."/>
            <person name="Brambilla E."/>
            <person name="Klenk H.-P."/>
            <person name="Eisen J.A."/>
        </authorList>
    </citation>
    <scope>NUCLEOTIDE SEQUENCE</scope>
    <source>
        <strain>DSM 1100</strain>
    </source>
</reference>
<dbReference type="eggNOG" id="COG4206">
    <property type="taxonomic scope" value="Bacteria"/>
</dbReference>
<protein>
    <submittedName>
        <fullName evidence="6">TonB-dependent receptor plug</fullName>
    </submittedName>
</protein>
<keyword evidence="2" id="KW-0472">Membrane</keyword>
<dbReference type="Gene3D" id="3.55.50.30">
    <property type="match status" value="1"/>
</dbReference>
<organism evidence="6 7">
    <name type="scientific">Haliscomenobacter hydrossis (strain ATCC 27775 / DSM 1100 / LMG 10767 / O)</name>
    <dbReference type="NCBI Taxonomy" id="760192"/>
    <lineage>
        <taxon>Bacteria</taxon>
        <taxon>Pseudomonadati</taxon>
        <taxon>Bacteroidota</taxon>
        <taxon>Saprospiria</taxon>
        <taxon>Saprospirales</taxon>
        <taxon>Haliscomenobacteraceae</taxon>
        <taxon>Haliscomenobacter</taxon>
    </lineage>
</organism>
<dbReference type="AlphaFoldDB" id="F4KZI1"/>
<dbReference type="Pfam" id="PF07715">
    <property type="entry name" value="Plug"/>
    <property type="match status" value="1"/>
</dbReference>
<dbReference type="InterPro" id="IPR012910">
    <property type="entry name" value="Plug_dom"/>
</dbReference>
<comment type="subcellular location">
    <subcellularLocation>
        <location evidence="1">Cell outer membrane</location>
    </subcellularLocation>
</comment>
<keyword evidence="7" id="KW-1185">Reference proteome</keyword>
<dbReference type="InterPro" id="IPR036942">
    <property type="entry name" value="Beta-barrel_TonB_sf"/>
</dbReference>
<dbReference type="Proteomes" id="UP000008461">
    <property type="component" value="Chromosome"/>
</dbReference>
<dbReference type="Gene3D" id="2.170.130.10">
    <property type="entry name" value="TonB-dependent receptor, plug domain"/>
    <property type="match status" value="1"/>
</dbReference>
<dbReference type="InterPro" id="IPR037066">
    <property type="entry name" value="Plug_dom_sf"/>
</dbReference>
<evidence type="ECO:0000259" key="4">
    <source>
        <dbReference type="Pfam" id="PF07715"/>
    </source>
</evidence>